<keyword evidence="2" id="KW-0732">Signal</keyword>
<organism evidence="4">
    <name type="scientific">Chromera velia CCMP2878</name>
    <dbReference type="NCBI Taxonomy" id="1169474"/>
    <lineage>
        <taxon>Eukaryota</taxon>
        <taxon>Sar</taxon>
        <taxon>Alveolata</taxon>
        <taxon>Colpodellida</taxon>
        <taxon>Chromeraceae</taxon>
        <taxon>Chromera</taxon>
    </lineage>
</organism>
<dbReference type="PANTHER" id="PTHR10334">
    <property type="entry name" value="CYSTEINE-RICH SECRETORY PROTEIN-RELATED"/>
    <property type="match status" value="1"/>
</dbReference>
<dbReference type="Gene3D" id="3.40.33.10">
    <property type="entry name" value="CAP"/>
    <property type="match status" value="1"/>
</dbReference>
<dbReference type="InterPro" id="IPR014044">
    <property type="entry name" value="CAP_dom"/>
</dbReference>
<dbReference type="AlphaFoldDB" id="A0A0G4FSS9"/>
<feature type="domain" description="SCP" evidence="3">
    <location>
        <begin position="22"/>
        <end position="138"/>
    </location>
</feature>
<proteinExistence type="predicted"/>
<evidence type="ECO:0000256" key="1">
    <source>
        <dbReference type="SAM" id="MobiDB-lite"/>
    </source>
</evidence>
<dbReference type="Pfam" id="PF00188">
    <property type="entry name" value="CAP"/>
    <property type="match status" value="1"/>
</dbReference>
<feature type="compositionally biased region" description="Basic and acidic residues" evidence="1">
    <location>
        <begin position="746"/>
        <end position="766"/>
    </location>
</feature>
<feature type="region of interest" description="Disordered" evidence="1">
    <location>
        <begin position="740"/>
        <end position="766"/>
    </location>
</feature>
<gene>
    <name evidence="4" type="ORF">Cvel_3711</name>
</gene>
<dbReference type="SMART" id="SM00198">
    <property type="entry name" value="SCP"/>
    <property type="match status" value="1"/>
</dbReference>
<protein>
    <recommendedName>
        <fullName evidence="3">SCP domain-containing protein</fullName>
    </recommendedName>
</protein>
<sequence length="766" mass="81031">MKSLLVLVPLLVGSGVAQVTEEMKEALLKAHNTLRCMHGAPPLVWDDCVAANAQEWANTGTWGHAPSSSITGCAGPSYENMARAFTDQKEAVTAWYGTASTAHFKAIVWKGATKLGCGFNKSAASILVCRYKGGDTPSCNTPNTPGCEQGNVLPHNGKDKAQCEAESSGGSSDLPAWKDQWAPLWANVPTGSPPASVPPESVQWLVETIKSITWGGWEEYIDQNGPSALTAQGPLAAKAQSVFQTYTGDGPGSSSNGLIAGALAARAQWVYAESSALSPEGERALNLLKILGGPLAESENFPMFLSNLTAFSAYWTDLGLDSLSPSSPLYVGSYVDSSLDAAGGPQLLSNSFWEDFKGVLYAFLEGTFKSLLAYLQTLITPENSQYAAKGANDIFASLLSHTLGRDVEALIELESRAKSKRKSAVSNQVHPSPSPSPAVLEFDKRAEREAGAKVVDAWAPLSAKSAASFAQTETVHSHTHSSKSLPELYGPWYLPPVPSSASSEGVASDESMKVESQMASVAKGSMAAASFFGGFGDGLLQGLFSLLAGCFDPSGFGGLFQNLIGGLLNQFAGGILAQNSFFDLFQNFLGGNFLSIIQRLFQTFLPFSLIQLEDPRLSGIVKEARKELGLTALKEERHASHGSLVALFVESFMSSVGPGLKDHHDFGDFCDRVARMAITGARGALSAGLPYVTPTNLAFSINQVAMPHAESVTMGIFAGRGMGGSSYSFAQTAAASRKHATALAEKATRSQGKGERLEHPDHSSIM</sequence>
<feature type="chain" id="PRO_5005189478" description="SCP domain-containing protein" evidence="2">
    <location>
        <begin position="18"/>
        <end position="766"/>
    </location>
</feature>
<name>A0A0G4FSS9_9ALVE</name>
<accession>A0A0G4FSS9</accession>
<dbReference type="InterPro" id="IPR001283">
    <property type="entry name" value="CRISP-related"/>
</dbReference>
<dbReference type="VEuPathDB" id="CryptoDB:Cvel_3711"/>
<evidence type="ECO:0000256" key="2">
    <source>
        <dbReference type="SAM" id="SignalP"/>
    </source>
</evidence>
<dbReference type="InterPro" id="IPR035940">
    <property type="entry name" value="CAP_sf"/>
</dbReference>
<evidence type="ECO:0000313" key="4">
    <source>
        <dbReference type="EMBL" id="CEM17768.1"/>
    </source>
</evidence>
<dbReference type="SUPFAM" id="SSF55797">
    <property type="entry name" value="PR-1-like"/>
    <property type="match status" value="1"/>
</dbReference>
<feature type="signal peptide" evidence="2">
    <location>
        <begin position="1"/>
        <end position="17"/>
    </location>
</feature>
<evidence type="ECO:0000259" key="3">
    <source>
        <dbReference type="SMART" id="SM00198"/>
    </source>
</evidence>
<dbReference type="EMBL" id="CDMZ01000606">
    <property type="protein sequence ID" value="CEM17768.1"/>
    <property type="molecule type" value="Genomic_DNA"/>
</dbReference>
<reference evidence="4" key="1">
    <citation type="submission" date="2014-11" db="EMBL/GenBank/DDBJ databases">
        <authorList>
            <person name="Otto D Thomas"/>
            <person name="Naeem Raeece"/>
        </authorList>
    </citation>
    <scope>NUCLEOTIDE SEQUENCE</scope>
</reference>